<organism evidence="8 9">
    <name type="scientific">Cohnella yongneupensis</name>
    <dbReference type="NCBI Taxonomy" id="425006"/>
    <lineage>
        <taxon>Bacteria</taxon>
        <taxon>Bacillati</taxon>
        <taxon>Bacillota</taxon>
        <taxon>Bacilli</taxon>
        <taxon>Bacillales</taxon>
        <taxon>Paenibacillaceae</taxon>
        <taxon>Cohnella</taxon>
    </lineage>
</organism>
<proteinExistence type="inferred from homology"/>
<feature type="binding site" evidence="4">
    <location>
        <position position="188"/>
    </location>
    <ligand>
        <name>NAD(+)</name>
        <dbReference type="ChEBI" id="CHEBI:57540"/>
    </ligand>
</feature>
<protein>
    <recommendedName>
        <fullName evidence="4">Adenosylhomocysteinase</fullName>
        <ecNumber evidence="4">3.13.2.1</ecNumber>
    </recommendedName>
    <alternativeName>
        <fullName evidence="4">S-adenosyl-L-homocysteine hydrolase</fullName>
        <shortName evidence="4">AdoHcyase</shortName>
    </alternativeName>
</protein>
<feature type="binding site" evidence="4">
    <location>
        <position position="343"/>
    </location>
    <ligand>
        <name>NAD(+)</name>
        <dbReference type="ChEBI" id="CHEBI:57540"/>
    </ligand>
</feature>
<accession>A0ABW0R4M8</accession>
<dbReference type="PANTHER" id="PTHR23420:SF0">
    <property type="entry name" value="ADENOSYLHOMOCYSTEINASE"/>
    <property type="match status" value="1"/>
</dbReference>
<feature type="binding site" evidence="4">
    <location>
        <position position="240"/>
    </location>
    <ligand>
        <name>NAD(+)</name>
        <dbReference type="ChEBI" id="CHEBI:57540"/>
    </ligand>
</feature>
<dbReference type="NCBIfam" id="TIGR00936">
    <property type="entry name" value="ahcY"/>
    <property type="match status" value="1"/>
</dbReference>
<dbReference type="Pfam" id="PF00670">
    <property type="entry name" value="AdoHcyase_NAD"/>
    <property type="match status" value="1"/>
</dbReference>
<dbReference type="InterPro" id="IPR042172">
    <property type="entry name" value="Adenosylhomocyst_ase-like_sf"/>
</dbReference>
<dbReference type="RefSeq" id="WP_378114143.1">
    <property type="nucleotide sequence ID" value="NZ_JBHSNC010000057.1"/>
</dbReference>
<dbReference type="InterPro" id="IPR000043">
    <property type="entry name" value="Adenosylhomocysteinase-like"/>
</dbReference>
<keyword evidence="3 4" id="KW-0520">NAD</keyword>
<gene>
    <name evidence="4" type="primary">ahcY</name>
    <name evidence="8" type="ORF">ACFPQ4_22360</name>
</gene>
<feature type="binding site" evidence="4">
    <location>
        <begin position="154"/>
        <end position="156"/>
    </location>
    <ligand>
        <name>NAD(+)</name>
        <dbReference type="ChEBI" id="CHEBI:57540"/>
    </ligand>
</feature>
<evidence type="ECO:0000256" key="5">
    <source>
        <dbReference type="RuleBase" id="RU000548"/>
    </source>
</evidence>
<reference evidence="9" key="1">
    <citation type="journal article" date="2019" name="Int. J. Syst. Evol. Microbiol.">
        <title>The Global Catalogue of Microorganisms (GCM) 10K type strain sequencing project: providing services to taxonomists for standard genome sequencing and annotation.</title>
        <authorList>
            <consortium name="The Broad Institute Genomics Platform"/>
            <consortium name="The Broad Institute Genome Sequencing Center for Infectious Disease"/>
            <person name="Wu L."/>
            <person name="Ma J."/>
        </authorList>
    </citation>
    <scope>NUCLEOTIDE SEQUENCE [LARGE SCALE GENOMIC DNA]</scope>
    <source>
        <strain evidence="9">CGMCC 1.18578</strain>
    </source>
</reference>
<dbReference type="SUPFAM" id="SSF52283">
    <property type="entry name" value="Formate/glycerate dehydrogenase catalytic domain-like"/>
    <property type="match status" value="1"/>
</dbReference>
<evidence type="ECO:0000259" key="7">
    <source>
        <dbReference type="SMART" id="SM00997"/>
    </source>
</evidence>
<keyword evidence="4 5" id="KW-0378">Hydrolase</keyword>
<evidence type="ECO:0000256" key="1">
    <source>
        <dbReference type="ARBA" id="ARBA00007122"/>
    </source>
</evidence>
<dbReference type="EMBL" id="JBHSNC010000057">
    <property type="protein sequence ID" value="MFC5532171.1"/>
    <property type="molecule type" value="Genomic_DNA"/>
</dbReference>
<evidence type="ECO:0000256" key="3">
    <source>
        <dbReference type="ARBA" id="ARBA00023027"/>
    </source>
</evidence>
<feature type="binding site" evidence="4">
    <location>
        <position position="275"/>
    </location>
    <ligand>
        <name>NAD(+)</name>
        <dbReference type="ChEBI" id="CHEBI:57540"/>
    </ligand>
</feature>
<comment type="catalytic activity">
    <reaction evidence="4 5">
        <text>S-adenosyl-L-homocysteine + H2O = L-homocysteine + adenosine</text>
        <dbReference type="Rhea" id="RHEA:21708"/>
        <dbReference type="ChEBI" id="CHEBI:15377"/>
        <dbReference type="ChEBI" id="CHEBI:16335"/>
        <dbReference type="ChEBI" id="CHEBI:57856"/>
        <dbReference type="ChEBI" id="CHEBI:58199"/>
        <dbReference type="EC" id="3.13.2.1"/>
    </reaction>
</comment>
<feature type="binding site" evidence="4">
    <location>
        <position position="153"/>
    </location>
    <ligand>
        <name>substrate</name>
    </ligand>
</feature>
<dbReference type="NCBIfam" id="NF004005">
    <property type="entry name" value="PRK05476.2-3"/>
    <property type="match status" value="1"/>
</dbReference>
<evidence type="ECO:0000256" key="2">
    <source>
        <dbReference type="ARBA" id="ARBA00022563"/>
    </source>
</evidence>
<comment type="function">
    <text evidence="4">May play a key role in the regulation of the intracellular concentration of adenosylhomocysteine.</text>
</comment>
<keyword evidence="4" id="KW-0963">Cytoplasm</keyword>
<dbReference type="InterPro" id="IPR015878">
    <property type="entry name" value="Ado_hCys_hydrolase_NAD-bd"/>
</dbReference>
<feature type="binding site" evidence="4">
    <location>
        <begin position="217"/>
        <end position="222"/>
    </location>
    <ligand>
        <name>NAD(+)</name>
        <dbReference type="ChEBI" id="CHEBI:57540"/>
    </ligand>
</feature>
<dbReference type="PIRSF" id="PIRSF001109">
    <property type="entry name" value="Ad_hcy_hydrolase"/>
    <property type="match status" value="1"/>
</dbReference>
<dbReference type="HAMAP" id="MF_00563">
    <property type="entry name" value="AdoHcyase"/>
    <property type="match status" value="1"/>
</dbReference>
<dbReference type="SMART" id="SM00996">
    <property type="entry name" value="AdoHcyase"/>
    <property type="match status" value="1"/>
</dbReference>
<evidence type="ECO:0000313" key="8">
    <source>
        <dbReference type="EMBL" id="MFC5532171.1"/>
    </source>
</evidence>
<comment type="pathway">
    <text evidence="4 5">Amino-acid biosynthesis; L-homocysteine biosynthesis; L-homocysteine from S-adenosyl-L-homocysteine: step 1/1.</text>
</comment>
<comment type="cofactor">
    <cofactor evidence="4 5">
        <name>NAD(+)</name>
        <dbReference type="ChEBI" id="CHEBI:57540"/>
    </cofactor>
    <text evidence="4 5">Binds 1 NAD(+) per subunit.</text>
</comment>
<dbReference type="InterPro" id="IPR020082">
    <property type="entry name" value="S-Ado-L-homoCys_hydrolase_CS"/>
</dbReference>
<keyword evidence="9" id="KW-1185">Reference proteome</keyword>
<comment type="similarity">
    <text evidence="1 4 6">Belongs to the adenosylhomocysteinase family.</text>
</comment>
<feature type="domain" description="S-adenosyl-L-homocysteine hydrolase NAD binding" evidence="7">
    <location>
        <begin position="188"/>
        <end position="349"/>
    </location>
</feature>
<dbReference type="Gene3D" id="3.40.50.1480">
    <property type="entry name" value="Adenosylhomocysteinase-like"/>
    <property type="match status" value="1"/>
</dbReference>
<dbReference type="CDD" id="cd00401">
    <property type="entry name" value="SAHH"/>
    <property type="match status" value="1"/>
</dbReference>
<feature type="binding site" evidence="4">
    <location>
        <position position="187"/>
    </location>
    <ligand>
        <name>substrate</name>
    </ligand>
</feature>
<dbReference type="EC" id="3.13.2.1" evidence="4"/>
<comment type="caution">
    <text evidence="8">The sequence shown here is derived from an EMBL/GenBank/DDBJ whole genome shotgun (WGS) entry which is preliminary data.</text>
</comment>
<dbReference type="SUPFAM" id="SSF51735">
    <property type="entry name" value="NAD(P)-binding Rossmann-fold domains"/>
    <property type="match status" value="1"/>
</dbReference>
<comment type="subcellular location">
    <subcellularLocation>
        <location evidence="4">Cytoplasm</location>
    </subcellularLocation>
</comment>
<keyword evidence="2 4" id="KW-0554">One-carbon metabolism</keyword>
<comment type="caution">
    <text evidence="4">Lacks conserved residue(s) required for the propagation of feature annotation.</text>
</comment>
<feature type="binding site" evidence="4">
    <location>
        <position position="183"/>
    </location>
    <ligand>
        <name>substrate</name>
    </ligand>
</feature>
<dbReference type="PANTHER" id="PTHR23420">
    <property type="entry name" value="ADENOSYLHOMOCYSTEINASE"/>
    <property type="match status" value="1"/>
</dbReference>
<dbReference type="Pfam" id="PF05221">
    <property type="entry name" value="AdoHcyase"/>
    <property type="match status" value="2"/>
</dbReference>
<evidence type="ECO:0000256" key="6">
    <source>
        <dbReference type="RuleBase" id="RU004166"/>
    </source>
</evidence>
<dbReference type="InterPro" id="IPR036291">
    <property type="entry name" value="NAD(P)-bd_dom_sf"/>
</dbReference>
<dbReference type="PROSITE" id="PS00739">
    <property type="entry name" value="ADOHCYASE_2"/>
    <property type="match status" value="1"/>
</dbReference>
<evidence type="ECO:0000313" key="9">
    <source>
        <dbReference type="Proteomes" id="UP001596108"/>
    </source>
</evidence>
<sequence>MATTTKSIVRDLTLAPEGKLKIDWVQAHMPVLNRIREQFERDQPFKGLRVAISLHLEAKTAYLAKVVQAGGAEVVITGSNPLSTQDDVCAALVEDGITVFAKYNPDPVEYKDLMVKTLETKPDLIIDDGGDLVSILHAERQDLLANVRGGAEETTTGILRLKAMEKDGSLKFPMVAVNDAFCKYLFDNRYGTGQSVWDGINRTTNLVVAGKTVVVNGYGWCGKGVAMRAKGLGANVVVTEVDAIRAVEAYMDGFTVLSMAEAAKVGEFFVTVTGNKDVIRGEHIANMKDGAILSNAGHFDVEVNLVELAAMSVSKRIVRRNIEEYQLKDGRRIYVLAEGRLVNLAAGDGHPAEIMDMTFALQALSLRYVNENYEQIGKQVVNVPYDLDEQVARTKLESLGIAIDALSEEQKSYLESWTAH</sequence>
<name>A0ABW0R4M8_9BACL</name>
<dbReference type="Proteomes" id="UP001596108">
    <property type="component" value="Unassembled WGS sequence"/>
</dbReference>
<feature type="binding site" evidence="4">
    <location>
        <position position="128"/>
    </location>
    <ligand>
        <name>substrate</name>
    </ligand>
</feature>
<evidence type="ECO:0000256" key="4">
    <source>
        <dbReference type="HAMAP-Rule" id="MF_00563"/>
    </source>
</evidence>
<dbReference type="SMART" id="SM00997">
    <property type="entry name" value="AdoHcyase_NAD"/>
    <property type="match status" value="1"/>
</dbReference>
<feature type="binding site" evidence="4">
    <location>
        <begin position="296"/>
        <end position="298"/>
    </location>
    <ligand>
        <name>NAD(+)</name>
        <dbReference type="ChEBI" id="CHEBI:57540"/>
    </ligand>
</feature>
<dbReference type="Gene3D" id="3.40.50.720">
    <property type="entry name" value="NAD(P)-binding Rossmann-like Domain"/>
    <property type="match status" value="1"/>
</dbReference>